<geneLocation type="plasmid" evidence="2">
    <name>unnamed1</name>
</geneLocation>
<keyword evidence="1" id="KW-0472">Membrane</keyword>
<reference evidence="3" key="1">
    <citation type="submission" date="2018-11" db="EMBL/GenBank/DDBJ databases">
        <title>FDA dAtabase for Regulatory Grade micrObial Sequences (FDA-ARGOS): Supporting development and validation of Infectious Disease Dx tests.</title>
        <authorList>
            <person name="Goldberg B."/>
            <person name="Campos J."/>
            <person name="Tallon L."/>
            <person name="Sadzewicz L."/>
            <person name="Zhao X."/>
            <person name="Vavikolanu K."/>
            <person name="Mehta A."/>
            <person name="Aluvathingal J."/>
            <person name="Nadendla S."/>
            <person name="Geyer C."/>
            <person name="Nandy P."/>
            <person name="Yan Y."/>
            <person name="Sichtig H."/>
        </authorList>
    </citation>
    <scope>NUCLEOTIDE SEQUENCE [LARGE SCALE GENOMIC DNA]</scope>
    <source>
        <strain evidence="3">FDAARGOS_614</strain>
        <plasmid evidence="3">unnamed1</plasmid>
    </source>
</reference>
<dbReference type="AlphaFoldDB" id="A0A3G8GVQ5"/>
<keyword evidence="1" id="KW-0812">Transmembrane</keyword>
<evidence type="ECO:0000256" key="1">
    <source>
        <dbReference type="SAM" id="Phobius"/>
    </source>
</evidence>
<dbReference type="RefSeq" id="WP_017515273.1">
    <property type="nucleotide sequence ID" value="NZ_CP033968.1"/>
</dbReference>
<keyword evidence="2" id="KW-0614">Plasmid</keyword>
<gene>
    <name evidence="2" type="ORF">EHF44_00890</name>
</gene>
<dbReference type="OrthoDB" id="8966523at2"/>
<dbReference type="EMBL" id="CP033968">
    <property type="protein sequence ID" value="AZG12070.1"/>
    <property type="molecule type" value="Genomic_DNA"/>
</dbReference>
<feature type="transmembrane region" description="Helical" evidence="1">
    <location>
        <begin position="6"/>
        <end position="24"/>
    </location>
</feature>
<evidence type="ECO:0000313" key="3">
    <source>
        <dbReference type="Proteomes" id="UP000270411"/>
    </source>
</evidence>
<keyword evidence="1" id="KW-1133">Transmembrane helix</keyword>
<dbReference type="Proteomes" id="UP000270411">
    <property type="component" value="Plasmid unnamed1"/>
</dbReference>
<protein>
    <submittedName>
        <fullName evidence="2">Uncharacterized protein</fullName>
    </submittedName>
</protein>
<dbReference type="KEGG" id="cpau:EHF44_00890"/>
<accession>A0A3G8GVQ5</accession>
<name>A0A3G8GVQ5_9BURK</name>
<feature type="transmembrane region" description="Helical" evidence="1">
    <location>
        <begin position="93"/>
        <end position="113"/>
    </location>
</feature>
<organism evidence="2 3">
    <name type="scientific">Cupriavidus pauculus</name>
    <dbReference type="NCBI Taxonomy" id="82633"/>
    <lineage>
        <taxon>Bacteria</taxon>
        <taxon>Pseudomonadati</taxon>
        <taxon>Pseudomonadota</taxon>
        <taxon>Betaproteobacteria</taxon>
        <taxon>Burkholderiales</taxon>
        <taxon>Burkholderiaceae</taxon>
        <taxon>Cupriavidus</taxon>
    </lineage>
</organism>
<proteinExistence type="predicted"/>
<sequence>MIMLHSIGFVLLSAAAIAVLYFLWRKTPKAPVLLEDRVAASLSHFGIVIALALGIGAVVLIDEELLSACRWVASFVPETNSPLDAVPVTILDLAGSFGIVAAIFAAALLIAIADDRARPCSLPVGR</sequence>
<feature type="transmembrane region" description="Helical" evidence="1">
    <location>
        <begin position="45"/>
        <end position="61"/>
    </location>
</feature>
<evidence type="ECO:0000313" key="2">
    <source>
        <dbReference type="EMBL" id="AZG12070.1"/>
    </source>
</evidence>